<reference evidence="1 2" key="1">
    <citation type="submission" date="2019-06" db="EMBL/GenBank/DDBJ databases">
        <title>Whole genome sequence for Cellvibrionaceae sp. R142.</title>
        <authorList>
            <person name="Wang G."/>
        </authorList>
    </citation>
    <scope>NUCLEOTIDE SEQUENCE [LARGE SCALE GENOMIC DNA]</scope>
    <source>
        <strain evidence="1 2">R142</strain>
    </source>
</reference>
<gene>
    <name evidence="1" type="ORF">FKG94_10595</name>
</gene>
<name>A0A545TSA8_9GAMM</name>
<keyword evidence="2" id="KW-1185">Reference proteome</keyword>
<dbReference type="EMBL" id="VHSG01000010">
    <property type="protein sequence ID" value="TQV80108.1"/>
    <property type="molecule type" value="Genomic_DNA"/>
</dbReference>
<protein>
    <submittedName>
        <fullName evidence="1">DUF3368 domain-containing protein</fullName>
    </submittedName>
</protein>
<comment type="caution">
    <text evidence="1">The sequence shown here is derived from an EMBL/GenBank/DDBJ whole genome shotgun (WGS) entry which is preliminary data.</text>
</comment>
<accession>A0A545TSA8</accession>
<dbReference type="RefSeq" id="WP_142904207.1">
    <property type="nucleotide sequence ID" value="NZ_ML660092.1"/>
</dbReference>
<dbReference type="Proteomes" id="UP000319732">
    <property type="component" value="Unassembled WGS sequence"/>
</dbReference>
<sequence length="160" mass="17243">MAKTVIINASPLIFLSRSGHLSLLKTFADEVWVPEPVATEIQQRGPDDISAQAIRNTDWLVVKPVSAIPIAVAEWRLGAGESAVLALATEYGLEAIIDDLAGRKCAASLDVFVRGTLGIVLVAKQRGTIELARPVIEDMITAGLYLSRKVLDRALQRVGE</sequence>
<evidence type="ECO:0000313" key="2">
    <source>
        <dbReference type="Proteomes" id="UP000319732"/>
    </source>
</evidence>
<proteinExistence type="predicted"/>
<dbReference type="PANTHER" id="PTHR39550:SF1">
    <property type="entry name" value="SLL0658 PROTEIN"/>
    <property type="match status" value="1"/>
</dbReference>
<dbReference type="AlphaFoldDB" id="A0A545TSA8"/>
<dbReference type="PANTHER" id="PTHR39550">
    <property type="entry name" value="SLL0658 PROTEIN"/>
    <property type="match status" value="1"/>
</dbReference>
<dbReference type="OrthoDB" id="5766527at2"/>
<dbReference type="InterPro" id="IPR021799">
    <property type="entry name" value="PIN-like_prokaryotic"/>
</dbReference>
<dbReference type="Pfam" id="PF11848">
    <property type="entry name" value="DUF3368"/>
    <property type="match status" value="1"/>
</dbReference>
<evidence type="ECO:0000313" key="1">
    <source>
        <dbReference type="EMBL" id="TQV80108.1"/>
    </source>
</evidence>
<organism evidence="1 2">
    <name type="scientific">Exilibacterium tricleocarpae</name>
    <dbReference type="NCBI Taxonomy" id="2591008"/>
    <lineage>
        <taxon>Bacteria</taxon>
        <taxon>Pseudomonadati</taxon>
        <taxon>Pseudomonadota</taxon>
        <taxon>Gammaproteobacteria</taxon>
        <taxon>Cellvibrionales</taxon>
        <taxon>Cellvibrionaceae</taxon>
        <taxon>Exilibacterium</taxon>
    </lineage>
</organism>